<dbReference type="Gene3D" id="1.10.10.10">
    <property type="entry name" value="Winged helix-like DNA-binding domain superfamily/Winged helix DNA-binding domain"/>
    <property type="match status" value="1"/>
</dbReference>
<dbReference type="InterPro" id="IPR058163">
    <property type="entry name" value="LysR-type_TF_proteobact-type"/>
</dbReference>
<dbReference type="PROSITE" id="PS50931">
    <property type="entry name" value="HTH_LYSR"/>
    <property type="match status" value="1"/>
</dbReference>
<protein>
    <submittedName>
        <fullName evidence="6">LysR family transcriptional regulator</fullName>
    </submittedName>
</protein>
<dbReference type="RefSeq" id="WP_136407142.1">
    <property type="nucleotide sequence ID" value="NZ_SSWX01000018.1"/>
</dbReference>
<evidence type="ECO:0000313" key="7">
    <source>
        <dbReference type="Proteomes" id="UP000306236"/>
    </source>
</evidence>
<dbReference type="PANTHER" id="PTHR30537:SF5">
    <property type="entry name" value="HTH-TYPE TRANSCRIPTIONAL ACTIVATOR TTDR-RELATED"/>
    <property type="match status" value="1"/>
</dbReference>
<evidence type="ECO:0000256" key="3">
    <source>
        <dbReference type="ARBA" id="ARBA00023125"/>
    </source>
</evidence>
<evidence type="ECO:0000256" key="2">
    <source>
        <dbReference type="ARBA" id="ARBA00023015"/>
    </source>
</evidence>
<accession>A0A4S5BHV9</accession>
<dbReference type="InterPro" id="IPR036388">
    <property type="entry name" value="WH-like_DNA-bd_sf"/>
</dbReference>
<reference evidence="6 7" key="1">
    <citation type="submission" date="2019-04" db="EMBL/GenBank/DDBJ databases">
        <title>Lampropedia sp YIM MLB12 draf genome.</title>
        <authorList>
            <person name="Wang Y.-X."/>
        </authorList>
    </citation>
    <scope>NUCLEOTIDE SEQUENCE [LARGE SCALE GENOMIC DNA]</scope>
    <source>
        <strain evidence="6 7">YIM MLB12</strain>
    </source>
</reference>
<dbReference type="SUPFAM" id="SSF46785">
    <property type="entry name" value="Winged helix' DNA-binding domain"/>
    <property type="match status" value="1"/>
</dbReference>
<comment type="caution">
    <text evidence="6">The sequence shown here is derived from an EMBL/GenBank/DDBJ whole genome shotgun (WGS) entry which is preliminary data.</text>
</comment>
<evidence type="ECO:0000256" key="1">
    <source>
        <dbReference type="ARBA" id="ARBA00009437"/>
    </source>
</evidence>
<dbReference type="InterPro" id="IPR005119">
    <property type="entry name" value="LysR_subst-bd"/>
</dbReference>
<dbReference type="SUPFAM" id="SSF53850">
    <property type="entry name" value="Periplasmic binding protein-like II"/>
    <property type="match status" value="1"/>
</dbReference>
<dbReference type="FunFam" id="1.10.10.10:FF:000001">
    <property type="entry name" value="LysR family transcriptional regulator"/>
    <property type="match status" value="1"/>
</dbReference>
<organism evidence="6 7">
    <name type="scientific">Lampropedia aestuarii</name>
    <dbReference type="NCBI Taxonomy" id="2562762"/>
    <lineage>
        <taxon>Bacteria</taxon>
        <taxon>Pseudomonadati</taxon>
        <taxon>Pseudomonadota</taxon>
        <taxon>Betaproteobacteria</taxon>
        <taxon>Burkholderiales</taxon>
        <taxon>Comamonadaceae</taxon>
        <taxon>Lampropedia</taxon>
    </lineage>
</organism>
<dbReference type="GO" id="GO:0003677">
    <property type="term" value="F:DNA binding"/>
    <property type="evidence" value="ECO:0007669"/>
    <property type="project" value="UniProtKB-KW"/>
</dbReference>
<dbReference type="PANTHER" id="PTHR30537">
    <property type="entry name" value="HTH-TYPE TRANSCRIPTIONAL REGULATOR"/>
    <property type="match status" value="1"/>
</dbReference>
<dbReference type="FunFam" id="3.40.190.290:FF:000001">
    <property type="entry name" value="Transcriptional regulator, LysR family"/>
    <property type="match status" value="1"/>
</dbReference>
<dbReference type="AlphaFoldDB" id="A0A4S5BHV9"/>
<keyword evidence="3" id="KW-0238">DNA-binding</keyword>
<dbReference type="Gene3D" id="3.40.190.290">
    <property type="match status" value="1"/>
</dbReference>
<dbReference type="CDD" id="cd08422">
    <property type="entry name" value="PBP2_CrgA_like"/>
    <property type="match status" value="1"/>
</dbReference>
<dbReference type="Proteomes" id="UP000306236">
    <property type="component" value="Unassembled WGS sequence"/>
</dbReference>
<evidence type="ECO:0000259" key="5">
    <source>
        <dbReference type="PROSITE" id="PS50931"/>
    </source>
</evidence>
<name>A0A4S5BHV9_9BURK</name>
<feature type="domain" description="HTH lysR-type" evidence="5">
    <location>
        <begin position="1"/>
        <end position="59"/>
    </location>
</feature>
<keyword evidence="4" id="KW-0804">Transcription</keyword>
<sequence>MDKFAALNAFMAVVENGGFAPAARRLGVAPSSLTRQLNMLEKQLSARLMNRSTRMVTLTDAGQRYYEEARRIVDELESADRSICELAGPPSGLLRISMPQAFGWLHIAPVVADFLQQYPDVRLDIQLSDELANLVEDRFDVAIRLGSTVAQNLVARKLAPHTRLLCASPSYLQAHGVPATPADLSRHNCLSFNYGDLSHSSTWSFTCQSKTEKVRVSGNLRANGSEVLRQATIGGVGLAIMPTWLIGQDVSAGRLVRVLQDWQPWVGDSDMGGIWAVYLPNRRGSKKLNAFLDFLSGHFGSPAYWDRCQQPQP</sequence>
<dbReference type="InterPro" id="IPR036390">
    <property type="entry name" value="WH_DNA-bd_sf"/>
</dbReference>
<dbReference type="GO" id="GO:0003700">
    <property type="term" value="F:DNA-binding transcription factor activity"/>
    <property type="evidence" value="ECO:0007669"/>
    <property type="project" value="InterPro"/>
</dbReference>
<comment type="similarity">
    <text evidence="1">Belongs to the LysR transcriptional regulatory family.</text>
</comment>
<gene>
    <name evidence="6" type="ORF">E8K88_13160</name>
</gene>
<dbReference type="InterPro" id="IPR000847">
    <property type="entry name" value="LysR_HTH_N"/>
</dbReference>
<proteinExistence type="inferred from homology"/>
<evidence type="ECO:0000256" key="4">
    <source>
        <dbReference type="ARBA" id="ARBA00023163"/>
    </source>
</evidence>
<keyword evidence="2" id="KW-0805">Transcription regulation</keyword>
<dbReference type="OrthoDB" id="8705920at2"/>
<dbReference type="Pfam" id="PF00126">
    <property type="entry name" value="HTH_1"/>
    <property type="match status" value="1"/>
</dbReference>
<dbReference type="Pfam" id="PF03466">
    <property type="entry name" value="LysR_substrate"/>
    <property type="match status" value="1"/>
</dbReference>
<keyword evidence="7" id="KW-1185">Reference proteome</keyword>
<dbReference type="EMBL" id="SSWX01000018">
    <property type="protein sequence ID" value="THJ31977.1"/>
    <property type="molecule type" value="Genomic_DNA"/>
</dbReference>
<evidence type="ECO:0000313" key="6">
    <source>
        <dbReference type="EMBL" id="THJ31977.1"/>
    </source>
</evidence>